<sequence length="279" mass="32544">MATNNEKLQELSVEEKLQHLYELQRIDTEIDKIKTLRGELPLEVQDLEDEIAGLETRLENLKNEISEADKSVTNKKQEITKSEELIKKYSEQLDNVRNNREYDALTKEVEFQKLEIELQQKRIREAQKLKAEKEVNLEISNKQYTEKKADLEAKKAELDDIIAETHKDEEALIKKSEELSQNIEERLLTAYRKIRDNARNGLAVVTVDRDACGGCFNKIPPQRQLDIRSRKKIIVCEYCGRILIDKYICDYDGSMQKADLESAMEAQKKKGRRIKKSEE</sequence>
<evidence type="ECO:0000313" key="3">
    <source>
        <dbReference type="EMBL" id="MCG4961026.1"/>
    </source>
</evidence>
<dbReference type="GeneID" id="61275105"/>
<proteinExistence type="predicted"/>
<dbReference type="Pfam" id="PF02591">
    <property type="entry name" value="Zn_ribbon_9"/>
    <property type="match status" value="1"/>
</dbReference>
<dbReference type="InterPro" id="IPR003743">
    <property type="entry name" value="Zf-RING_7"/>
</dbReference>
<dbReference type="EMBL" id="QRYW01000045">
    <property type="protein sequence ID" value="RGV19833.1"/>
    <property type="molecule type" value="Genomic_DNA"/>
</dbReference>
<dbReference type="EMBL" id="QSCO01000039">
    <property type="protein sequence ID" value="RGY03411.1"/>
    <property type="molecule type" value="Genomic_DNA"/>
</dbReference>
<comment type="caution">
    <text evidence="5">The sequence shown here is derived from an EMBL/GenBank/DDBJ whole genome shotgun (WGS) entry which is preliminary data.</text>
</comment>
<feature type="domain" description="C4-type zinc ribbon" evidence="2">
    <location>
        <begin position="211"/>
        <end position="243"/>
    </location>
</feature>
<protein>
    <submittedName>
        <fullName evidence="3">C4-type zinc ribbon domain-containing protein</fullName>
    </submittedName>
</protein>
<evidence type="ECO:0000259" key="2">
    <source>
        <dbReference type="Pfam" id="PF02591"/>
    </source>
</evidence>
<evidence type="ECO:0000313" key="6">
    <source>
        <dbReference type="Proteomes" id="UP000283426"/>
    </source>
</evidence>
<dbReference type="Proteomes" id="UP000283426">
    <property type="component" value="Unassembled WGS sequence"/>
</dbReference>
<dbReference type="EMBL" id="JAKNDN010000029">
    <property type="protein sequence ID" value="MCG4961026.1"/>
    <property type="molecule type" value="Genomic_DNA"/>
</dbReference>
<evidence type="ECO:0000313" key="7">
    <source>
        <dbReference type="Proteomes" id="UP000284434"/>
    </source>
</evidence>
<dbReference type="InterPro" id="IPR052376">
    <property type="entry name" value="Oxidative_Scav/Glycosyltrans"/>
</dbReference>
<dbReference type="PANTHER" id="PTHR39082">
    <property type="entry name" value="PHOSPHOLIPASE C-BETA-2-RELATED"/>
    <property type="match status" value="1"/>
</dbReference>
<evidence type="ECO:0000256" key="1">
    <source>
        <dbReference type="SAM" id="Coils"/>
    </source>
</evidence>
<name>A0A413I6U7_9BACT</name>
<reference evidence="3" key="2">
    <citation type="submission" date="2022-01" db="EMBL/GenBank/DDBJ databases">
        <title>Collection of gut derived symbiotic bacterial strains cultured from healthy donors.</title>
        <authorList>
            <person name="Lin H."/>
            <person name="Kohout C."/>
            <person name="Waligurski E."/>
            <person name="Pamer E.G."/>
        </authorList>
    </citation>
    <scope>NUCLEOTIDE SEQUENCE</scope>
    <source>
        <strain evidence="3">DFI.1.149</strain>
    </source>
</reference>
<keyword evidence="1" id="KW-0175">Coiled coil</keyword>
<dbReference type="RefSeq" id="WP_013612088.1">
    <property type="nucleotide sequence ID" value="NZ_JADMYR010000052.1"/>
</dbReference>
<dbReference type="AlphaFoldDB" id="A0A413I6U7"/>
<dbReference type="OMA" id="IIVCEHC"/>
<accession>A0A413I6U7</accession>
<evidence type="ECO:0000313" key="4">
    <source>
        <dbReference type="EMBL" id="RGV19833.1"/>
    </source>
</evidence>
<dbReference type="Proteomes" id="UP000284434">
    <property type="component" value="Unassembled WGS sequence"/>
</dbReference>
<reference evidence="6 7" key="1">
    <citation type="submission" date="2018-08" db="EMBL/GenBank/DDBJ databases">
        <title>A genome reference for cultivated species of the human gut microbiota.</title>
        <authorList>
            <person name="Zou Y."/>
            <person name="Xue W."/>
            <person name="Luo G."/>
        </authorList>
    </citation>
    <scope>NUCLEOTIDE SEQUENCE [LARGE SCALE GENOMIC DNA]</scope>
    <source>
        <strain evidence="4 6">AF14-6AC</strain>
        <strain evidence="5 7">OF03-11</strain>
    </source>
</reference>
<dbReference type="Gene3D" id="1.10.287.1490">
    <property type="match status" value="1"/>
</dbReference>
<evidence type="ECO:0000313" key="5">
    <source>
        <dbReference type="EMBL" id="RGY03411.1"/>
    </source>
</evidence>
<dbReference type="Proteomes" id="UP001199750">
    <property type="component" value="Unassembled WGS sequence"/>
</dbReference>
<organism evidence="5 7">
    <name type="scientific">Odoribacter splanchnicus</name>
    <dbReference type="NCBI Taxonomy" id="28118"/>
    <lineage>
        <taxon>Bacteria</taxon>
        <taxon>Pseudomonadati</taxon>
        <taxon>Bacteroidota</taxon>
        <taxon>Bacteroidia</taxon>
        <taxon>Bacteroidales</taxon>
        <taxon>Odoribacteraceae</taxon>
        <taxon>Odoribacter</taxon>
    </lineage>
</organism>
<gene>
    <name evidence="4" type="ORF">DWW24_17305</name>
    <name evidence="5" type="ORF">DXA53_18835</name>
    <name evidence="3" type="ORF">L0P03_14395</name>
</gene>
<dbReference type="PANTHER" id="PTHR39082:SF1">
    <property type="entry name" value="SCAVENGER RECEPTOR CLASS A MEMBER 3"/>
    <property type="match status" value="1"/>
</dbReference>
<feature type="coiled-coil region" evidence="1">
    <location>
        <begin position="44"/>
        <end position="186"/>
    </location>
</feature>